<proteinExistence type="predicted"/>
<dbReference type="PANTHER" id="PTHR14336">
    <property type="entry name" value="TANDEM PH DOMAIN CONTAINING PROTEIN"/>
    <property type="match status" value="1"/>
</dbReference>
<dbReference type="EMBL" id="ML119111">
    <property type="protein sequence ID" value="RPB15921.1"/>
    <property type="molecule type" value="Genomic_DNA"/>
</dbReference>
<dbReference type="AlphaFoldDB" id="A0A3N4L5L2"/>
<evidence type="ECO:0000259" key="1">
    <source>
        <dbReference type="PROSITE" id="PS50003"/>
    </source>
</evidence>
<accession>A0A3N4L5L2</accession>
<name>A0A3N4L5L2_9PEZI</name>
<dbReference type="Proteomes" id="UP000277580">
    <property type="component" value="Unassembled WGS sequence"/>
</dbReference>
<dbReference type="SUPFAM" id="SSF50729">
    <property type="entry name" value="PH domain-like"/>
    <property type="match status" value="2"/>
</dbReference>
<dbReference type="STRING" id="1392247.A0A3N4L5L2"/>
<dbReference type="PROSITE" id="PS50003">
    <property type="entry name" value="PH_DOMAIN"/>
    <property type="match status" value="2"/>
</dbReference>
<gene>
    <name evidence="2" type="ORF">P167DRAFT_383436</name>
</gene>
<feature type="domain" description="PH" evidence="1">
    <location>
        <begin position="52"/>
        <end position="147"/>
    </location>
</feature>
<dbReference type="InterPro" id="IPR051707">
    <property type="entry name" value="PI-Interact_SigTrans_Reg"/>
</dbReference>
<organism evidence="2 3">
    <name type="scientific">Morchella conica CCBAS932</name>
    <dbReference type="NCBI Taxonomy" id="1392247"/>
    <lineage>
        <taxon>Eukaryota</taxon>
        <taxon>Fungi</taxon>
        <taxon>Dikarya</taxon>
        <taxon>Ascomycota</taxon>
        <taxon>Pezizomycotina</taxon>
        <taxon>Pezizomycetes</taxon>
        <taxon>Pezizales</taxon>
        <taxon>Morchellaceae</taxon>
        <taxon>Morchella</taxon>
    </lineage>
</organism>
<dbReference type="InParanoid" id="A0A3N4L5L2"/>
<reference evidence="2 3" key="1">
    <citation type="journal article" date="2018" name="Nat. Ecol. Evol.">
        <title>Pezizomycetes genomes reveal the molecular basis of ectomycorrhizal truffle lifestyle.</title>
        <authorList>
            <person name="Murat C."/>
            <person name="Payen T."/>
            <person name="Noel B."/>
            <person name="Kuo A."/>
            <person name="Morin E."/>
            <person name="Chen J."/>
            <person name="Kohler A."/>
            <person name="Krizsan K."/>
            <person name="Balestrini R."/>
            <person name="Da Silva C."/>
            <person name="Montanini B."/>
            <person name="Hainaut M."/>
            <person name="Levati E."/>
            <person name="Barry K.W."/>
            <person name="Belfiori B."/>
            <person name="Cichocki N."/>
            <person name="Clum A."/>
            <person name="Dockter R.B."/>
            <person name="Fauchery L."/>
            <person name="Guy J."/>
            <person name="Iotti M."/>
            <person name="Le Tacon F."/>
            <person name="Lindquist E.A."/>
            <person name="Lipzen A."/>
            <person name="Malagnac F."/>
            <person name="Mello A."/>
            <person name="Molinier V."/>
            <person name="Miyauchi S."/>
            <person name="Poulain J."/>
            <person name="Riccioni C."/>
            <person name="Rubini A."/>
            <person name="Sitrit Y."/>
            <person name="Splivallo R."/>
            <person name="Traeger S."/>
            <person name="Wang M."/>
            <person name="Zifcakova L."/>
            <person name="Wipf D."/>
            <person name="Zambonelli A."/>
            <person name="Paolocci F."/>
            <person name="Nowrousian M."/>
            <person name="Ottonello S."/>
            <person name="Baldrian P."/>
            <person name="Spatafora J.W."/>
            <person name="Henrissat B."/>
            <person name="Nagy L.G."/>
            <person name="Aury J.M."/>
            <person name="Wincker P."/>
            <person name="Grigoriev I.V."/>
            <person name="Bonfante P."/>
            <person name="Martin F.M."/>
        </authorList>
    </citation>
    <scope>NUCLEOTIDE SEQUENCE [LARGE SCALE GENOMIC DNA]</scope>
    <source>
        <strain evidence="2 3">CCBAS932</strain>
    </source>
</reference>
<dbReference type="Pfam" id="PF00169">
    <property type="entry name" value="PH"/>
    <property type="match status" value="2"/>
</dbReference>
<feature type="domain" description="PH" evidence="1">
    <location>
        <begin position="270"/>
        <end position="369"/>
    </location>
</feature>
<dbReference type="InterPro" id="IPR001849">
    <property type="entry name" value="PH_domain"/>
</dbReference>
<dbReference type="SMART" id="SM00233">
    <property type="entry name" value="PH"/>
    <property type="match status" value="2"/>
</dbReference>
<dbReference type="Gene3D" id="2.30.29.30">
    <property type="entry name" value="Pleckstrin-homology domain (PH domain)/Phosphotyrosine-binding domain (PTB)"/>
    <property type="match status" value="2"/>
</dbReference>
<dbReference type="CDD" id="cd13298">
    <property type="entry name" value="PH1_PH_fungal"/>
    <property type="match status" value="1"/>
</dbReference>
<protein>
    <submittedName>
        <fullName evidence="2">PH domain-like protein</fullName>
    </submittedName>
</protein>
<keyword evidence="3" id="KW-1185">Reference proteome</keyword>
<evidence type="ECO:0000313" key="3">
    <source>
        <dbReference type="Proteomes" id="UP000277580"/>
    </source>
</evidence>
<dbReference type="OrthoDB" id="2157866at2759"/>
<dbReference type="FunFam" id="2.30.29.30:FF:000286">
    <property type="entry name" value="PH-protein kinase domain containing protein"/>
    <property type="match status" value="1"/>
</dbReference>
<dbReference type="InterPro" id="IPR011993">
    <property type="entry name" value="PH-like_dom_sf"/>
</dbReference>
<dbReference type="CDD" id="cd13299">
    <property type="entry name" value="PH2_PH_fungal"/>
    <property type="match status" value="1"/>
</dbReference>
<sequence>MSTAQVLSPIPPPGTAPINAFSQREQPPQLRMRTNTAPIAGVDQDGAFHMDKVIKSGWLMKRNRKTKNWKRRWFVLRGDRLQSYKDQKEYKIHRQVYLNELTAVAVLKDAKKPNVFGLFSPSRNYHFQGESLKDTNEWVECIRSTAALADADDDLYLGSPINAHDPTNPFSSPIAPMSPDMRLGSSSPEFGTNSGAVKIRGMGRGGISSQTLEYSGAEVGSFSSMSDGARISQLSLGAGIDSGAETEPPHPGMVRNESGFSTDVMDGGGRVVWHGYLYCLKSKGGVRQWKKYWVVLRTINLAFYKTEEEYRAIKIIPLDSIVDAVEIDPVSKSKKHCMQVITEGKSFRFSAPNEEVLAKWLGAMKSTLSKRAIANTAGPLTGVTSPVIPPVPPMPAVGSPVVGSPQQ</sequence>
<evidence type="ECO:0000313" key="2">
    <source>
        <dbReference type="EMBL" id="RPB15921.1"/>
    </source>
</evidence>